<comment type="caution">
    <text evidence="2">The sequence shown here is derived from an EMBL/GenBank/DDBJ whole genome shotgun (WGS) entry which is preliminary data.</text>
</comment>
<dbReference type="Proteomes" id="UP001172159">
    <property type="component" value="Unassembled WGS sequence"/>
</dbReference>
<dbReference type="InterPro" id="IPR036873">
    <property type="entry name" value="Rhodanese-like_dom_sf"/>
</dbReference>
<evidence type="ECO:0000259" key="1">
    <source>
        <dbReference type="PROSITE" id="PS50206"/>
    </source>
</evidence>
<sequence length="162" mass="18403">MASTDLKTKCTWFEAYPPPKNRQSETVTRDGLRQWILEDQSPDKKFIVVDVRREDHEGGTIKRAINLPAQTIYPSLPTTLYRYALIKAAGIKRVIWTCTTSRKRGNLAAGWFADLLSEKGDSEIESFALLEGILGWPTAGEEFTNLMEGYEEAVWKRDHSGH</sequence>
<evidence type="ECO:0000313" key="2">
    <source>
        <dbReference type="EMBL" id="KAK0741591.1"/>
    </source>
</evidence>
<dbReference type="Gene3D" id="3.40.250.10">
    <property type="entry name" value="Rhodanese-like domain"/>
    <property type="match status" value="1"/>
</dbReference>
<dbReference type="EMBL" id="JAUKTV010000003">
    <property type="protein sequence ID" value="KAK0741591.1"/>
    <property type="molecule type" value="Genomic_DNA"/>
</dbReference>
<dbReference type="AlphaFoldDB" id="A0AA40ELK0"/>
<dbReference type="GO" id="GO:0005634">
    <property type="term" value="C:nucleus"/>
    <property type="evidence" value="ECO:0007669"/>
    <property type="project" value="TreeGrafter"/>
</dbReference>
<dbReference type="InterPro" id="IPR001763">
    <property type="entry name" value="Rhodanese-like_dom"/>
</dbReference>
<evidence type="ECO:0000313" key="3">
    <source>
        <dbReference type="Proteomes" id="UP001172159"/>
    </source>
</evidence>
<dbReference type="PANTHER" id="PTHR10828:SF50">
    <property type="entry name" value="REDUCTASE (ARC2), PUTATIVE (AFU_ORTHOLOGUE AFUA_6G13400)-RELATED"/>
    <property type="match status" value="1"/>
</dbReference>
<reference evidence="2" key="1">
    <citation type="submission" date="2023-06" db="EMBL/GenBank/DDBJ databases">
        <title>Genome-scale phylogeny and comparative genomics of the fungal order Sordariales.</title>
        <authorList>
            <consortium name="Lawrence Berkeley National Laboratory"/>
            <person name="Hensen N."/>
            <person name="Bonometti L."/>
            <person name="Westerberg I."/>
            <person name="Brannstrom I.O."/>
            <person name="Guillou S."/>
            <person name="Cros-Aarteil S."/>
            <person name="Calhoun S."/>
            <person name="Haridas S."/>
            <person name="Kuo A."/>
            <person name="Mondo S."/>
            <person name="Pangilinan J."/>
            <person name="Riley R."/>
            <person name="Labutti K."/>
            <person name="Andreopoulos B."/>
            <person name="Lipzen A."/>
            <person name="Chen C."/>
            <person name="Yanf M."/>
            <person name="Daum C."/>
            <person name="Ng V."/>
            <person name="Clum A."/>
            <person name="Steindorff A."/>
            <person name="Ohm R."/>
            <person name="Martin F."/>
            <person name="Silar P."/>
            <person name="Natvig D."/>
            <person name="Lalanne C."/>
            <person name="Gautier V."/>
            <person name="Ament-Velasquez S.L."/>
            <person name="Kruys A."/>
            <person name="Hutchinson M.I."/>
            <person name="Powell A.J."/>
            <person name="Barry K."/>
            <person name="Miller A.N."/>
            <person name="Grigoriev I.V."/>
            <person name="Debuchy R."/>
            <person name="Gladieux P."/>
            <person name="Thoren M.H."/>
            <person name="Johannesson H."/>
        </authorList>
    </citation>
    <scope>NUCLEOTIDE SEQUENCE</scope>
    <source>
        <strain evidence="2">CBS 540.89</strain>
    </source>
</reference>
<proteinExistence type="predicted"/>
<accession>A0AA40ELK0</accession>
<dbReference type="PANTHER" id="PTHR10828">
    <property type="entry name" value="M-PHASE INDUCER PHOSPHATASE DUAL SPECIFICITY PHOSPHATASE CDC25"/>
    <property type="match status" value="1"/>
</dbReference>
<protein>
    <submittedName>
        <fullName evidence="2">Arsenate reductase</fullName>
    </submittedName>
</protein>
<dbReference type="PROSITE" id="PS50206">
    <property type="entry name" value="RHODANESE_3"/>
    <property type="match status" value="1"/>
</dbReference>
<dbReference type="GO" id="GO:0005737">
    <property type="term" value="C:cytoplasm"/>
    <property type="evidence" value="ECO:0007669"/>
    <property type="project" value="TreeGrafter"/>
</dbReference>
<organism evidence="2 3">
    <name type="scientific">Apiosordaria backusii</name>
    <dbReference type="NCBI Taxonomy" id="314023"/>
    <lineage>
        <taxon>Eukaryota</taxon>
        <taxon>Fungi</taxon>
        <taxon>Dikarya</taxon>
        <taxon>Ascomycota</taxon>
        <taxon>Pezizomycotina</taxon>
        <taxon>Sordariomycetes</taxon>
        <taxon>Sordariomycetidae</taxon>
        <taxon>Sordariales</taxon>
        <taxon>Lasiosphaeriaceae</taxon>
        <taxon>Apiosordaria</taxon>
    </lineage>
</organism>
<gene>
    <name evidence="2" type="ORF">B0T21DRAFT_116403</name>
</gene>
<feature type="domain" description="Rhodanese" evidence="1">
    <location>
        <begin position="42"/>
        <end position="145"/>
    </location>
</feature>
<keyword evidence="3" id="KW-1185">Reference proteome</keyword>
<dbReference type="GO" id="GO:0004725">
    <property type="term" value="F:protein tyrosine phosphatase activity"/>
    <property type="evidence" value="ECO:0007669"/>
    <property type="project" value="TreeGrafter"/>
</dbReference>
<dbReference type="SUPFAM" id="SSF52821">
    <property type="entry name" value="Rhodanese/Cell cycle control phosphatase"/>
    <property type="match status" value="1"/>
</dbReference>
<name>A0AA40ELK0_9PEZI</name>